<organism evidence="2">
    <name type="scientific">sediment metagenome</name>
    <dbReference type="NCBI Taxonomy" id="749907"/>
    <lineage>
        <taxon>unclassified sequences</taxon>
        <taxon>metagenomes</taxon>
        <taxon>ecological metagenomes</taxon>
    </lineage>
</organism>
<dbReference type="AlphaFoldDB" id="D9PIS2"/>
<dbReference type="EMBL" id="ADZX01000450">
    <property type="protein sequence ID" value="EFK96545.1"/>
    <property type="molecule type" value="Genomic_DNA"/>
</dbReference>
<comment type="caution">
    <text evidence="2">The sequence shown here is derived from an EMBL/GenBank/DDBJ whole genome shotgun (WGS) entry which is preliminary data.</text>
</comment>
<sequence length="116" mass="12787">MFSGRVKAKQQDGTLECQKLEVHFAKEGGGLDKLVADGEVKISQGENTGTCQKAVYEFLPQEKVTMSGQPLLTRGQQKFSGETIVFYLKEQKVVIKNNVLGVVFPQKKGQGPKPLF</sequence>
<dbReference type="InterPro" id="IPR005653">
    <property type="entry name" value="OstA-like_N"/>
</dbReference>
<proteinExistence type="predicted"/>
<dbReference type="Gene3D" id="2.60.450.10">
    <property type="entry name" value="Lipopolysaccharide (LPS) transport protein A like domain"/>
    <property type="match status" value="1"/>
</dbReference>
<dbReference type="Pfam" id="PF03968">
    <property type="entry name" value="LptD_N"/>
    <property type="match status" value="1"/>
</dbReference>
<evidence type="ECO:0000259" key="1">
    <source>
        <dbReference type="Pfam" id="PF03968"/>
    </source>
</evidence>
<reference evidence="2" key="2">
    <citation type="journal article" date="2011" name="Microb. Ecol.">
        <title>Taxonomic and Functional Metagenomic Profiling of the Microbial Community in the Anoxic Sediment of a Sub-saline Shallow Lake (Laguna de Carrizo, Central Spain).</title>
        <authorList>
            <person name="Ferrer M."/>
            <person name="Guazzaroni M.E."/>
            <person name="Richter M."/>
            <person name="Garcia-Salamanca A."/>
            <person name="Yarza P."/>
            <person name="Suarez-Suarez A."/>
            <person name="Solano J."/>
            <person name="Alcaide M."/>
            <person name="van Dillewijn P."/>
            <person name="Molina-Henares M.A."/>
            <person name="Lopez-Cortes N."/>
            <person name="Al-Ramahi Y."/>
            <person name="Guerrero C."/>
            <person name="Acosta A."/>
            <person name="de Eugenio L.I."/>
            <person name="Martinez V."/>
            <person name="Marques S."/>
            <person name="Rojo F."/>
            <person name="Santero E."/>
            <person name="Genilloud O."/>
            <person name="Perez-Perez J."/>
            <person name="Rossello-Mora R."/>
            <person name="Ramos J.L."/>
        </authorList>
    </citation>
    <scope>NUCLEOTIDE SEQUENCE</scope>
</reference>
<protein>
    <submittedName>
        <fullName evidence="2">OstA-like protein</fullName>
    </submittedName>
</protein>
<gene>
    <name evidence="2" type="ORF">LDC_1430</name>
</gene>
<accession>D9PIS2</accession>
<reference evidence="2" key="1">
    <citation type="submission" date="2010-07" db="EMBL/GenBank/DDBJ databases">
        <authorList>
            <consortium name="CONSOLIDER consortium CSD2007-00005"/>
            <person name="Guazzaroni M.-E."/>
            <person name="Richter M."/>
            <person name="Garcia-Salamanca A."/>
            <person name="Yarza P."/>
            <person name="Ferrer M."/>
        </authorList>
    </citation>
    <scope>NUCLEOTIDE SEQUENCE</scope>
</reference>
<evidence type="ECO:0000313" key="2">
    <source>
        <dbReference type="EMBL" id="EFK96545.1"/>
    </source>
</evidence>
<feature type="domain" description="Organic solvent tolerance-like N-terminal" evidence="1">
    <location>
        <begin position="2"/>
        <end position="92"/>
    </location>
</feature>
<name>D9PIS2_9ZZZZ</name>